<evidence type="ECO:0000313" key="1">
    <source>
        <dbReference type="EMBL" id="GEA79944.1"/>
    </source>
</evidence>
<protein>
    <recommendedName>
        <fullName evidence="3">Terminase</fullName>
    </recommendedName>
</protein>
<dbReference type="AlphaFoldDB" id="A0A4Y3K978"/>
<gene>
    <name evidence="1" type="ORF">CUD01_03880</name>
</gene>
<dbReference type="Proteomes" id="UP000315842">
    <property type="component" value="Unassembled WGS sequence"/>
</dbReference>
<evidence type="ECO:0008006" key="3">
    <source>
        <dbReference type="Google" id="ProtNLM"/>
    </source>
</evidence>
<organism evidence="1 2">
    <name type="scientific">Cellulomonas uda</name>
    <dbReference type="NCBI Taxonomy" id="1714"/>
    <lineage>
        <taxon>Bacteria</taxon>
        <taxon>Bacillati</taxon>
        <taxon>Actinomycetota</taxon>
        <taxon>Actinomycetes</taxon>
        <taxon>Micrococcales</taxon>
        <taxon>Cellulomonadaceae</taxon>
        <taxon>Cellulomonas</taxon>
    </lineage>
</organism>
<keyword evidence="2" id="KW-1185">Reference proteome</keyword>
<reference evidence="1 2" key="1">
    <citation type="submission" date="2019-06" db="EMBL/GenBank/DDBJ databases">
        <title>Whole genome shotgun sequence of Cellulomonas uda NBRC 3747.</title>
        <authorList>
            <person name="Hosoyama A."/>
            <person name="Uohara A."/>
            <person name="Ohji S."/>
            <person name="Ichikawa N."/>
        </authorList>
    </citation>
    <scope>NUCLEOTIDE SEQUENCE [LARGE SCALE GENOMIC DNA]</scope>
    <source>
        <strain evidence="1 2">NBRC 3747</strain>
    </source>
</reference>
<proteinExistence type="predicted"/>
<comment type="caution">
    <text evidence="1">The sequence shown here is derived from an EMBL/GenBank/DDBJ whole genome shotgun (WGS) entry which is preliminary data.</text>
</comment>
<evidence type="ECO:0000313" key="2">
    <source>
        <dbReference type="Proteomes" id="UP000315842"/>
    </source>
</evidence>
<accession>A0A4Y3K978</accession>
<dbReference type="InterPro" id="IPR027417">
    <property type="entry name" value="P-loop_NTPase"/>
</dbReference>
<dbReference type="Gene3D" id="3.40.50.300">
    <property type="entry name" value="P-loop containing nucleotide triphosphate hydrolases"/>
    <property type="match status" value="1"/>
</dbReference>
<name>A0A4Y3K978_CELUD</name>
<sequence length="506" mass="56419">MSSRRGGRPEAVPLWATERNPQRETLGARVARVQQKLGQTPMPWQRELYDVAYEIDPATGGPWYREVVVLVLRQAGKTTVVRTVLTDRCLFTPDALVRYTAQNRLMAVQRLENDFYRPIARSPLAAFLNLRVGRRSGMPGWAAKTGSEHIAFTNGSTWGVDSVKSTSGHGPTLNTGAIDEAFAHQDARVEAAMRPAMITVPDAQLWVTSAAGDASSTYLRRKADEARARLKVELARPMHERRSRVLFLEYAAPADADRADPETWWRTHPALGYTITEAAIQSDFEGMSGEPEEFDRAYLGWWPTKKAAEWVIPQGTWHDNRVPDGEFAWDGTPVWSVDVAPERDIASLGMAGAALEGRVFVDVIERREGAPTWCVEQLVELRRRWGGQHVGLIDAARSLAPDLEASGFTVHRLTAQDRMDACGAFYDDAMDHRLRHVHDDELDDALAAATKRFLTQEGGFVWARGKSARDITPLYAATVARHVWVRVHGDDYDIDASTYGGDVEDD</sequence>
<dbReference type="EMBL" id="BJLP01000004">
    <property type="protein sequence ID" value="GEA79944.1"/>
    <property type="molecule type" value="Genomic_DNA"/>
</dbReference>